<organism evidence="5 6">
    <name type="scientific">Dietzia aurantiaca</name>
    <dbReference type="NCBI Taxonomy" id="983873"/>
    <lineage>
        <taxon>Bacteria</taxon>
        <taxon>Bacillati</taxon>
        <taxon>Actinomycetota</taxon>
        <taxon>Actinomycetes</taxon>
        <taxon>Mycobacteriales</taxon>
        <taxon>Dietziaceae</taxon>
        <taxon>Dietzia</taxon>
    </lineage>
</organism>
<reference evidence="6" key="1">
    <citation type="journal article" date="2019" name="Int. J. Syst. Evol. Microbiol.">
        <title>The Global Catalogue of Microorganisms (GCM) 10K type strain sequencing project: providing services to taxonomists for standard genome sequencing and annotation.</title>
        <authorList>
            <consortium name="The Broad Institute Genomics Platform"/>
            <consortium name="The Broad Institute Genome Sequencing Center for Infectious Disease"/>
            <person name="Wu L."/>
            <person name="Ma J."/>
        </authorList>
    </citation>
    <scope>NUCLEOTIDE SEQUENCE [LARGE SCALE GENOMIC DNA]</scope>
    <source>
        <strain evidence="6">JCM 11882</strain>
    </source>
</reference>
<sequence>MPPIKRNQKPAQAPTTRRLAGHSGPARQGSTGSPEAGTGPVTTPRGVKKVDDDKAPTGSAATDPRTDAGEAASRRRPSGRTLAYAALAVGVVAGAAGAYLATEPGVSVPNQAFVDRAETDEVLTAASTNVQRLVSIDHENLDEYHDSLGEFLTPNLVEELDANWPALRDSYEQSATTVDAQVREAGLSYLEGDRAEVLLVQDVSMERDGAAAGSTSGTYLVGLDRADGVWKLSKIPDLPS</sequence>
<feature type="transmembrane region" description="Helical" evidence="4">
    <location>
        <begin position="82"/>
        <end position="101"/>
    </location>
</feature>
<evidence type="ECO:0000313" key="5">
    <source>
        <dbReference type="EMBL" id="MFC4753853.1"/>
    </source>
</evidence>
<dbReference type="Proteomes" id="UP001595836">
    <property type="component" value="Unassembled WGS sequence"/>
</dbReference>
<accession>A0ABV9PQU3</accession>
<dbReference type="PANTHER" id="PTHR37042:SF4">
    <property type="entry name" value="OUTER MEMBRANE PROTEIN RV1973"/>
    <property type="match status" value="1"/>
</dbReference>
<keyword evidence="4" id="KW-0812">Transmembrane</keyword>
<comment type="subcellular location">
    <subcellularLocation>
        <location evidence="1">Membrane</location>
    </subcellularLocation>
</comment>
<gene>
    <name evidence="5" type="ORF">ACFO7U_03525</name>
</gene>
<feature type="region of interest" description="Disordered" evidence="3">
    <location>
        <begin position="1"/>
        <end position="78"/>
    </location>
</feature>
<dbReference type="RefSeq" id="WP_344988441.1">
    <property type="nucleotide sequence ID" value="NZ_BAABCD010000005.1"/>
</dbReference>
<evidence type="ECO:0000256" key="1">
    <source>
        <dbReference type="ARBA" id="ARBA00004370"/>
    </source>
</evidence>
<keyword evidence="6" id="KW-1185">Reference proteome</keyword>
<dbReference type="PANTHER" id="PTHR37042">
    <property type="entry name" value="OUTER MEMBRANE PROTEIN RV1973"/>
    <property type="match status" value="1"/>
</dbReference>
<proteinExistence type="predicted"/>
<evidence type="ECO:0000256" key="4">
    <source>
        <dbReference type="SAM" id="Phobius"/>
    </source>
</evidence>
<protein>
    <recommendedName>
        <fullName evidence="7">Mce-associated membrane protein</fullName>
    </recommendedName>
</protein>
<dbReference type="EMBL" id="JBHSHP010000008">
    <property type="protein sequence ID" value="MFC4753853.1"/>
    <property type="molecule type" value="Genomic_DNA"/>
</dbReference>
<evidence type="ECO:0008006" key="7">
    <source>
        <dbReference type="Google" id="ProtNLM"/>
    </source>
</evidence>
<name>A0ABV9PQU3_9ACTN</name>
<comment type="caution">
    <text evidence="5">The sequence shown here is derived from an EMBL/GenBank/DDBJ whole genome shotgun (WGS) entry which is preliminary data.</text>
</comment>
<keyword evidence="4" id="KW-1133">Transmembrane helix</keyword>
<evidence type="ECO:0000256" key="2">
    <source>
        <dbReference type="ARBA" id="ARBA00023136"/>
    </source>
</evidence>
<evidence type="ECO:0000313" key="6">
    <source>
        <dbReference type="Proteomes" id="UP001595836"/>
    </source>
</evidence>
<keyword evidence="2 4" id="KW-0472">Membrane</keyword>
<evidence type="ECO:0000256" key="3">
    <source>
        <dbReference type="SAM" id="MobiDB-lite"/>
    </source>
</evidence>